<comment type="caution">
    <text evidence="2">The sequence shown here is derived from an EMBL/GenBank/DDBJ whole genome shotgun (WGS) entry which is preliminary data.</text>
</comment>
<feature type="compositionally biased region" description="Basic and acidic residues" evidence="1">
    <location>
        <begin position="100"/>
        <end position="117"/>
    </location>
</feature>
<evidence type="ECO:0000313" key="2">
    <source>
        <dbReference type="EMBL" id="KAL3081006.1"/>
    </source>
</evidence>
<protein>
    <submittedName>
        <fullName evidence="2">Uncharacterized protein</fullName>
    </submittedName>
</protein>
<evidence type="ECO:0000256" key="1">
    <source>
        <dbReference type="SAM" id="MobiDB-lite"/>
    </source>
</evidence>
<dbReference type="EMBL" id="JBICBT010001143">
    <property type="protein sequence ID" value="KAL3081006.1"/>
    <property type="molecule type" value="Genomic_DNA"/>
</dbReference>
<dbReference type="Proteomes" id="UP001620626">
    <property type="component" value="Unassembled WGS sequence"/>
</dbReference>
<feature type="region of interest" description="Disordered" evidence="1">
    <location>
        <begin position="1"/>
        <end position="27"/>
    </location>
</feature>
<organism evidence="2 3">
    <name type="scientific">Heterodera trifolii</name>
    <dbReference type="NCBI Taxonomy" id="157864"/>
    <lineage>
        <taxon>Eukaryota</taxon>
        <taxon>Metazoa</taxon>
        <taxon>Ecdysozoa</taxon>
        <taxon>Nematoda</taxon>
        <taxon>Chromadorea</taxon>
        <taxon>Rhabditida</taxon>
        <taxon>Tylenchina</taxon>
        <taxon>Tylenchomorpha</taxon>
        <taxon>Tylenchoidea</taxon>
        <taxon>Heteroderidae</taxon>
        <taxon>Heteroderinae</taxon>
        <taxon>Heterodera</taxon>
    </lineage>
</organism>
<name>A0ABD2INZ8_9BILA</name>
<sequence>MVTSFRRPTIMTSDNSNSNNTTTTTTTTTTWCNCATLWIWILIGGGRSGQKKGGGKQRKGRREDEAQKGTAGGGDDDQFLPQGMDTDGEEGPRQANGGGEEERTDTGGDREDTDQLRWGEAATTDGLGTERGALQLQKQKEAFPRQPLPVPKWDGGQLGRSIVPNRRNMPMTDFSSI</sequence>
<reference evidence="2 3" key="1">
    <citation type="submission" date="2024-10" db="EMBL/GenBank/DDBJ databases">
        <authorList>
            <person name="Kim D."/>
        </authorList>
    </citation>
    <scope>NUCLEOTIDE SEQUENCE [LARGE SCALE GENOMIC DNA]</scope>
    <source>
        <strain evidence="2">BH-2024</strain>
    </source>
</reference>
<evidence type="ECO:0000313" key="3">
    <source>
        <dbReference type="Proteomes" id="UP001620626"/>
    </source>
</evidence>
<feature type="compositionally biased region" description="Basic residues" evidence="1">
    <location>
        <begin position="49"/>
        <end position="60"/>
    </location>
</feature>
<gene>
    <name evidence="2" type="ORF">niasHT_037474</name>
</gene>
<accession>A0ABD2INZ8</accession>
<dbReference type="AlphaFoldDB" id="A0ABD2INZ8"/>
<proteinExistence type="predicted"/>
<feature type="region of interest" description="Disordered" evidence="1">
    <location>
        <begin position="45"/>
        <end position="177"/>
    </location>
</feature>
<keyword evidence="3" id="KW-1185">Reference proteome</keyword>
<feature type="compositionally biased region" description="Low complexity" evidence="1">
    <location>
        <begin position="12"/>
        <end position="27"/>
    </location>
</feature>